<dbReference type="PATRIC" id="fig|667014.3.peg.1377"/>
<dbReference type="RefSeq" id="WP_013907948.1">
    <property type="nucleotide sequence ID" value="NC_015681.1"/>
</dbReference>
<organism evidence="2 3">
    <name type="scientific">Thermodesulfatator indicus (strain DSM 15286 / JCM 11887 / CIR29812)</name>
    <dbReference type="NCBI Taxonomy" id="667014"/>
    <lineage>
        <taxon>Bacteria</taxon>
        <taxon>Pseudomonadati</taxon>
        <taxon>Thermodesulfobacteriota</taxon>
        <taxon>Thermodesulfobacteria</taxon>
        <taxon>Thermodesulfobacteriales</taxon>
        <taxon>Thermodesulfatatoraceae</taxon>
        <taxon>Thermodesulfatator</taxon>
    </lineage>
</organism>
<protein>
    <submittedName>
        <fullName evidence="2">CRISPR-associated protein, TIGR02710 family</fullName>
    </submittedName>
</protein>
<dbReference type="eggNOG" id="COG0457">
    <property type="taxonomic scope" value="Bacteria"/>
</dbReference>
<proteinExistence type="predicted"/>
<dbReference type="Gene3D" id="3.40.50.10770">
    <property type="entry name" value="Hypothetical protein VC1899 like domain (Restriction endonuclease-like)"/>
    <property type="match status" value="1"/>
</dbReference>
<sequence>MALKKGLLISIGTGVGDTPESILNAISLSISERNPNFIAFIVSDKSKKNAQIVCENLGIDKKHYNFFEISNPNDLDKCVKKTNEAVDWLLKQNLSSHQIIADFTSGTKPMSSAIVLVAFQRNIGSLSYVQGERIKGIVKKGTEQVMSFKPIISKIYSNINEAYKSLKIYQFDTASSIITECQEFRDLLSENRKNELDYLENIIKAYHSWDLFKHHEAEKYFSKAETAFKKLEKNEFISLFPEKKTLKSLKILGNFIYQNKKDKIIIADLLANAKRRIKEGKYDDAMARLYRIFELVGQTILFSKYGLNSSDLDLDKIRNLLGSKFEKWTSLLQRDPTDNKVKIGARKVYELLNDLGHNVRKELESFKTLLAQRNNSILAHGLKPIEKETVEKLWEKIFDLCQKHFDNFEKTYQQLIFSWDQ</sequence>
<dbReference type="AlphaFoldDB" id="F8A970"/>
<dbReference type="KEGG" id="tid:Thein_1339"/>
<feature type="domain" description="Csm6 6H" evidence="1">
    <location>
        <begin position="181"/>
        <end position="237"/>
    </location>
</feature>
<dbReference type="OrthoDB" id="9770049at2"/>
<reference evidence="2 3" key="2">
    <citation type="journal article" date="2012" name="Stand. Genomic Sci.">
        <title>Complete genome sequence of the thermophilic sulfate-reducing ocean bacterium Thermodesulfatator indicus type strain (CIR29812(T)).</title>
        <authorList>
            <person name="Anderson I."/>
            <person name="Saunders E."/>
            <person name="Lapidus A."/>
            <person name="Nolan M."/>
            <person name="Lucas S."/>
            <person name="Tice H."/>
            <person name="Del Rio T.G."/>
            <person name="Cheng J.F."/>
            <person name="Han C."/>
            <person name="Tapia R."/>
            <person name="Goodwin L.A."/>
            <person name="Pitluck S."/>
            <person name="Liolios K."/>
            <person name="Mavromatis K."/>
            <person name="Pagani I."/>
            <person name="Ivanova N."/>
            <person name="Mikhailova N."/>
            <person name="Pati A."/>
            <person name="Chen A."/>
            <person name="Palaniappan K."/>
            <person name="Land M."/>
            <person name="Hauser L."/>
            <person name="Jeffries C.D."/>
            <person name="Chang Y.J."/>
            <person name="Brambilla E.M."/>
            <person name="Rohde M."/>
            <person name="Spring S."/>
            <person name="Goker M."/>
            <person name="Detter J.C."/>
            <person name="Woyke T."/>
            <person name="Bristow J."/>
            <person name="Eisen J.A."/>
            <person name="Markowitz V."/>
            <person name="Hugenholtz P."/>
            <person name="Kyrpides N.C."/>
            <person name="Klenk H.P."/>
        </authorList>
    </citation>
    <scope>NUCLEOTIDE SEQUENCE [LARGE SCALE GENOMIC DNA]</scope>
    <source>
        <strain evidence="3">DSM 15286 / JCM 11887 / CIR29812</strain>
    </source>
</reference>
<dbReference type="InterPro" id="IPR011335">
    <property type="entry name" value="Restrct_endonuc-II-like"/>
</dbReference>
<evidence type="ECO:0000259" key="1">
    <source>
        <dbReference type="Pfam" id="PF22205"/>
    </source>
</evidence>
<dbReference type="Pfam" id="PF09670">
    <property type="entry name" value="Cas_Cas02710"/>
    <property type="match status" value="1"/>
</dbReference>
<dbReference type="NCBIfam" id="TIGR02710">
    <property type="entry name" value="TIGR02710 family CRISPR-associated CARF protein"/>
    <property type="match status" value="1"/>
</dbReference>
<gene>
    <name evidence="2" type="ordered locus">Thein_1339</name>
</gene>
<reference evidence="3" key="1">
    <citation type="submission" date="2011-04" db="EMBL/GenBank/DDBJ databases">
        <title>The complete genome of Thermodesulfatator indicus DSM 15286.</title>
        <authorList>
            <person name="Lucas S."/>
            <person name="Copeland A."/>
            <person name="Lapidus A."/>
            <person name="Bruce D."/>
            <person name="Goodwin L."/>
            <person name="Pitluck S."/>
            <person name="Peters L."/>
            <person name="Kyrpides N."/>
            <person name="Mavromatis K."/>
            <person name="Pagani I."/>
            <person name="Ivanova N."/>
            <person name="Saunders L."/>
            <person name="Detter J.C."/>
            <person name="Tapia R."/>
            <person name="Han C."/>
            <person name="Land M."/>
            <person name="Hauser L."/>
            <person name="Markowitz V."/>
            <person name="Cheng J.-F."/>
            <person name="Hugenholtz P."/>
            <person name="Woyke T."/>
            <person name="Wu D."/>
            <person name="Spring S."/>
            <person name="Schroeder M."/>
            <person name="Brambilla E."/>
            <person name="Klenk H.-P."/>
            <person name="Eisen J.A."/>
        </authorList>
    </citation>
    <scope>NUCLEOTIDE SEQUENCE [LARGE SCALE GENOMIC DNA]</scope>
    <source>
        <strain evidence="3">DSM 15286 / JCM 11887 / CIR29812</strain>
    </source>
</reference>
<dbReference type="Pfam" id="PF22205">
    <property type="entry name" value="Csm6_6H"/>
    <property type="match status" value="1"/>
</dbReference>
<accession>F8A970</accession>
<keyword evidence="3" id="KW-1185">Reference proteome</keyword>
<dbReference type="PaxDb" id="667014-Thein_1339"/>
<dbReference type="InterPro" id="IPR014082">
    <property type="entry name" value="CRISPR-assoc_prot_Cas02710"/>
</dbReference>
<dbReference type="HOGENOM" id="CLU_045222_0_0_0"/>
<dbReference type="InterPro" id="IPR054008">
    <property type="entry name" value="Csm6_6H"/>
</dbReference>
<dbReference type="InParanoid" id="F8A970"/>
<evidence type="ECO:0000313" key="3">
    <source>
        <dbReference type="Proteomes" id="UP000006793"/>
    </source>
</evidence>
<dbReference type="SUPFAM" id="SSF52980">
    <property type="entry name" value="Restriction endonuclease-like"/>
    <property type="match status" value="1"/>
</dbReference>
<dbReference type="STRING" id="667014.Thein_1339"/>
<dbReference type="Proteomes" id="UP000006793">
    <property type="component" value="Chromosome"/>
</dbReference>
<evidence type="ECO:0000313" key="2">
    <source>
        <dbReference type="EMBL" id="AEH45206.1"/>
    </source>
</evidence>
<dbReference type="EMBL" id="CP002683">
    <property type="protein sequence ID" value="AEH45206.1"/>
    <property type="molecule type" value="Genomic_DNA"/>
</dbReference>
<name>F8A970_THEID</name>